<evidence type="ECO:0000256" key="7">
    <source>
        <dbReference type="ARBA" id="ARBA00022725"/>
    </source>
</evidence>
<keyword evidence="7" id="KW-0552">Olfaction</keyword>
<comment type="subcellular location">
    <subcellularLocation>
        <location evidence="2">Cell membrane</location>
        <topology evidence="2">Multi-pass membrane protein</topology>
    </subcellularLocation>
</comment>
<keyword evidence="9 15" id="KW-0297">G-protein coupled receptor</keyword>
<dbReference type="FunFam" id="1.20.1070.10:FF:000001">
    <property type="entry name" value="Olfactory receptor"/>
    <property type="match status" value="1"/>
</dbReference>
<gene>
    <name evidence="19" type="ORF">Cadr_000005035</name>
</gene>
<evidence type="ECO:0000256" key="17">
    <source>
        <dbReference type="SAM" id="Phobius"/>
    </source>
</evidence>
<keyword evidence="4" id="KW-1003">Cell membrane</keyword>
<feature type="region of interest" description="Disordered" evidence="16">
    <location>
        <begin position="369"/>
        <end position="404"/>
    </location>
</feature>
<evidence type="ECO:0000256" key="14">
    <source>
        <dbReference type="ARBA" id="ARBA00023224"/>
    </source>
</evidence>
<keyword evidence="12 15" id="KW-0675">Receptor</keyword>
<accession>A0A5N4ECP7</accession>
<evidence type="ECO:0000313" key="19">
    <source>
        <dbReference type="EMBL" id="KAB1280796.1"/>
    </source>
</evidence>
<protein>
    <submittedName>
        <fullName evidence="19">Olfactory receptor 11L1</fullName>
    </submittedName>
</protein>
<evidence type="ECO:0000256" key="9">
    <source>
        <dbReference type="ARBA" id="ARBA00023040"/>
    </source>
</evidence>
<keyword evidence="10 17" id="KW-0472">Membrane</keyword>
<dbReference type="InterPro" id="IPR017452">
    <property type="entry name" value="GPCR_Rhodpsn_7TM"/>
</dbReference>
<comment type="caution">
    <text evidence="19">The sequence shown here is derived from an EMBL/GenBank/DDBJ whole genome shotgun (WGS) entry which is preliminary data.</text>
</comment>
<keyword evidence="6 15" id="KW-0812">Transmembrane</keyword>
<dbReference type="PRINTS" id="PR00237">
    <property type="entry name" value="GPCRRHODOPSN"/>
</dbReference>
<evidence type="ECO:0000256" key="16">
    <source>
        <dbReference type="SAM" id="MobiDB-lite"/>
    </source>
</evidence>
<name>A0A5N4ECP7_CAMDR</name>
<dbReference type="InterPro" id="IPR000276">
    <property type="entry name" value="GPCR_Rhodpsn"/>
</dbReference>
<evidence type="ECO:0000256" key="6">
    <source>
        <dbReference type="ARBA" id="ARBA00022692"/>
    </source>
</evidence>
<dbReference type="STRING" id="9838.ENSCDRP00005012018"/>
<evidence type="ECO:0000313" key="20">
    <source>
        <dbReference type="Proteomes" id="UP000299084"/>
    </source>
</evidence>
<evidence type="ECO:0000256" key="10">
    <source>
        <dbReference type="ARBA" id="ARBA00023136"/>
    </source>
</evidence>
<keyword evidence="20" id="KW-1185">Reference proteome</keyword>
<dbReference type="PRINTS" id="PR00245">
    <property type="entry name" value="OLFACTORYR"/>
</dbReference>
<feature type="transmembrane region" description="Helical" evidence="17">
    <location>
        <begin position="317"/>
        <end position="336"/>
    </location>
</feature>
<comment type="similarity">
    <text evidence="3 15">Belongs to the G-protein coupled receptor 1 family.</text>
</comment>
<evidence type="ECO:0000256" key="3">
    <source>
        <dbReference type="ARBA" id="ARBA00010663"/>
    </source>
</evidence>
<dbReference type="InterPro" id="IPR000725">
    <property type="entry name" value="Olfact_rcpt"/>
</dbReference>
<dbReference type="CDD" id="cd13954">
    <property type="entry name" value="7tmA_OR"/>
    <property type="match status" value="1"/>
</dbReference>
<dbReference type="GO" id="GO:0004930">
    <property type="term" value="F:G protein-coupled receptor activity"/>
    <property type="evidence" value="ECO:0007669"/>
    <property type="project" value="UniProtKB-KW"/>
</dbReference>
<dbReference type="GO" id="GO:0005886">
    <property type="term" value="C:plasma membrane"/>
    <property type="evidence" value="ECO:0007669"/>
    <property type="project" value="UniProtKB-SubCell"/>
</dbReference>
<dbReference type="GO" id="GO:0004984">
    <property type="term" value="F:olfactory receptor activity"/>
    <property type="evidence" value="ECO:0007669"/>
    <property type="project" value="InterPro"/>
</dbReference>
<reference evidence="19 20" key="1">
    <citation type="journal article" date="2019" name="Mol. Ecol. Resour.">
        <title>Improving Illumina assemblies with Hi-C and long reads: an example with the North African dromedary.</title>
        <authorList>
            <person name="Elbers J.P."/>
            <person name="Rogers M.F."/>
            <person name="Perelman P.L."/>
            <person name="Proskuryakova A.A."/>
            <person name="Serdyukova N.A."/>
            <person name="Johnson W.E."/>
            <person name="Horin P."/>
            <person name="Corander J."/>
            <person name="Murphy D."/>
            <person name="Burger P.A."/>
        </authorList>
    </citation>
    <scope>NUCLEOTIDE SEQUENCE [LARGE SCALE GENOMIC DNA]</scope>
    <source>
        <strain evidence="19">Drom800</strain>
        <tissue evidence="19">Blood</tissue>
    </source>
</reference>
<evidence type="ECO:0000256" key="12">
    <source>
        <dbReference type="ARBA" id="ARBA00023170"/>
    </source>
</evidence>
<comment type="function">
    <text evidence="1">Putative odorant or sperm cell receptor.</text>
</comment>
<feature type="transmembrane region" description="Helical" evidence="17">
    <location>
        <begin position="241"/>
        <end position="265"/>
    </location>
</feature>
<dbReference type="PANTHER" id="PTHR24242">
    <property type="entry name" value="G-PROTEIN COUPLED RECEPTOR"/>
    <property type="match status" value="1"/>
</dbReference>
<feature type="transmembrane region" description="Helical" evidence="17">
    <location>
        <begin position="286"/>
        <end position="305"/>
    </location>
</feature>
<dbReference type="AlphaFoldDB" id="A0A5N4ECP7"/>
<feature type="transmembrane region" description="Helical" evidence="17">
    <location>
        <begin position="136"/>
        <end position="164"/>
    </location>
</feature>
<organism evidence="19 20">
    <name type="scientific">Camelus dromedarius</name>
    <name type="common">Dromedary</name>
    <name type="synonym">Arabian camel</name>
    <dbReference type="NCBI Taxonomy" id="9838"/>
    <lineage>
        <taxon>Eukaryota</taxon>
        <taxon>Metazoa</taxon>
        <taxon>Chordata</taxon>
        <taxon>Craniata</taxon>
        <taxon>Vertebrata</taxon>
        <taxon>Euteleostomi</taxon>
        <taxon>Mammalia</taxon>
        <taxon>Eutheria</taxon>
        <taxon>Laurasiatheria</taxon>
        <taxon>Artiodactyla</taxon>
        <taxon>Tylopoda</taxon>
        <taxon>Camelidae</taxon>
        <taxon>Camelus</taxon>
    </lineage>
</organism>
<evidence type="ECO:0000256" key="5">
    <source>
        <dbReference type="ARBA" id="ARBA00022606"/>
    </source>
</evidence>
<dbReference type="PROSITE" id="PS00237">
    <property type="entry name" value="G_PROTEIN_RECEP_F1_1"/>
    <property type="match status" value="1"/>
</dbReference>
<evidence type="ECO:0000256" key="15">
    <source>
        <dbReference type="RuleBase" id="RU000688"/>
    </source>
</evidence>
<proteinExistence type="inferred from homology"/>
<evidence type="ECO:0000256" key="11">
    <source>
        <dbReference type="ARBA" id="ARBA00023157"/>
    </source>
</evidence>
<dbReference type="Pfam" id="PF13853">
    <property type="entry name" value="7tm_4"/>
    <property type="match status" value="1"/>
</dbReference>
<evidence type="ECO:0000256" key="8">
    <source>
        <dbReference type="ARBA" id="ARBA00022989"/>
    </source>
</evidence>
<dbReference type="PANTHER" id="PTHR24242:SF413">
    <property type="entry name" value="OLFACTORY RECEPTOR"/>
    <property type="match status" value="1"/>
</dbReference>
<evidence type="ECO:0000256" key="4">
    <source>
        <dbReference type="ARBA" id="ARBA00022475"/>
    </source>
</evidence>
<sequence length="404" mass="45530">MWEVTVICTRCNFQFVEFEVIDRHACSKSFNLFLSQAARISDTKAMKSPNVSTVTEFQLLGFQNLEWQTLLFAIFLFIYFLTVTGNIVIIAVVSQEKRLHSPMYTFLKHLSFLEIGYTSTTVPLLLANLLSQRRAISFPACIAQLYFFVFFGATECFLLAMMAYDRYLAICSPLHYCFLMSPEICTKLVAISWLTGLGTGFLPSLMISKLDFCGPNQINHFFCDLPPLMQLSCSSVYITEMVIFILSVAVLCICFFLTLVSYAFIVSSILRIPSASGRMKTFSTCASHLAVVTIYYGTMISMYVRPSAHLSPEINKIISVFYTVVTPLLNPVIYSLRNKDFKEAVRKVMRRNHGICGCFNLCFKDEENKNGNSGPGREHSMKRGSSQGKPGMEEIDESGEKGKS</sequence>
<evidence type="ECO:0000256" key="13">
    <source>
        <dbReference type="ARBA" id="ARBA00023180"/>
    </source>
</evidence>
<dbReference type="EMBL" id="JWIN03000003">
    <property type="protein sequence ID" value="KAB1280796.1"/>
    <property type="molecule type" value="Genomic_DNA"/>
</dbReference>
<dbReference type="SUPFAM" id="SSF81321">
    <property type="entry name" value="Family A G protein-coupled receptor-like"/>
    <property type="match status" value="1"/>
</dbReference>
<evidence type="ECO:0000259" key="18">
    <source>
        <dbReference type="PROSITE" id="PS50262"/>
    </source>
</evidence>
<feature type="transmembrane region" description="Helical" evidence="17">
    <location>
        <begin position="106"/>
        <end position="130"/>
    </location>
</feature>
<dbReference type="Proteomes" id="UP000299084">
    <property type="component" value="Unassembled WGS sequence"/>
</dbReference>
<keyword evidence="13" id="KW-0325">Glycoprotein</keyword>
<keyword evidence="5" id="KW-0716">Sensory transduction</keyword>
<dbReference type="FunFam" id="1.10.1220.70:FF:000001">
    <property type="entry name" value="Olfactory receptor"/>
    <property type="match status" value="1"/>
</dbReference>
<feature type="domain" description="G-protein coupled receptors family 1 profile" evidence="18">
    <location>
        <begin position="85"/>
        <end position="334"/>
    </location>
</feature>
<keyword evidence="8 17" id="KW-1133">Transmembrane helix</keyword>
<keyword evidence="14 15" id="KW-0807">Transducer</keyword>
<dbReference type="Gene3D" id="1.20.1070.10">
    <property type="entry name" value="Rhodopsin 7-helix transmembrane proteins"/>
    <property type="match status" value="1"/>
</dbReference>
<evidence type="ECO:0000256" key="1">
    <source>
        <dbReference type="ARBA" id="ARBA00003929"/>
    </source>
</evidence>
<dbReference type="PROSITE" id="PS50262">
    <property type="entry name" value="G_PROTEIN_RECEP_F1_2"/>
    <property type="match status" value="1"/>
</dbReference>
<dbReference type="InterPro" id="IPR050939">
    <property type="entry name" value="Olfactory_GPCR1"/>
</dbReference>
<feature type="transmembrane region" description="Helical" evidence="17">
    <location>
        <begin position="70"/>
        <end position="94"/>
    </location>
</feature>
<evidence type="ECO:0000256" key="2">
    <source>
        <dbReference type="ARBA" id="ARBA00004651"/>
    </source>
</evidence>
<keyword evidence="11" id="KW-1015">Disulfide bond</keyword>